<evidence type="ECO:0000256" key="1">
    <source>
        <dbReference type="ARBA" id="ARBA00004442"/>
    </source>
</evidence>
<evidence type="ECO:0000256" key="5">
    <source>
        <dbReference type="SAM" id="SignalP"/>
    </source>
</evidence>
<feature type="signal peptide" evidence="5">
    <location>
        <begin position="1"/>
        <end position="19"/>
    </location>
</feature>
<dbReference type="PANTHER" id="PTHR30329:SF21">
    <property type="entry name" value="LIPOPROTEIN YIAD-RELATED"/>
    <property type="match status" value="1"/>
</dbReference>
<keyword evidence="5" id="KW-0732">Signal</keyword>
<dbReference type="SUPFAM" id="SSF49464">
    <property type="entry name" value="Carboxypeptidase regulatory domain-like"/>
    <property type="match status" value="1"/>
</dbReference>
<feature type="domain" description="OmpA-like" evidence="6">
    <location>
        <begin position="321"/>
        <end position="436"/>
    </location>
</feature>
<feature type="chain" id="PRO_5012211091" evidence="5">
    <location>
        <begin position="20"/>
        <end position="436"/>
    </location>
</feature>
<dbReference type="GO" id="GO:0009279">
    <property type="term" value="C:cell outer membrane"/>
    <property type="evidence" value="ECO:0007669"/>
    <property type="project" value="UniProtKB-SubCell"/>
</dbReference>
<accession>A0A1T5BK54</accession>
<evidence type="ECO:0000313" key="7">
    <source>
        <dbReference type="EMBL" id="SKB47399.1"/>
    </source>
</evidence>
<dbReference type="PANTHER" id="PTHR30329">
    <property type="entry name" value="STATOR ELEMENT OF FLAGELLAR MOTOR COMPLEX"/>
    <property type="match status" value="1"/>
</dbReference>
<dbReference type="InterPro" id="IPR006665">
    <property type="entry name" value="OmpA-like"/>
</dbReference>
<sequence>MKKVLLLLLLSMVVWDMNASPQALRIIGQANDVRSGASVSGVSFYIEKENRRTLLSSTDNQGRFSLDLLSDATKIIVEKKGYRLISTGISAYKNAGKRVDFFVRIPLIPLDEQANDTPYMQSQQTQYTVENEQKKKTSIVRKFFVSDAINGSPVKNGTLCFEFTRNAKKECKALNEEPVMSFGESDIVGFTVSAEGYQEYTGNLILEKMDEKPGKYDIKLTPEITMLSLNVSGNPMVASCKLTADAGGEIVLPALDKMAYSGLVRAGNYRLNVFDRKMALIHSEKVSVTKGLNFIGLVVGNKPIRVQETPAAKVEIEPVKAEGLDSLETLTIYFNQSDYTFKPDEKAKLDALAEWLKVNNNKKVRVVGHTDNVGSTKLNITLSEFRAKVIRHYLLSRKVSEKQVLWAGVGGKYPAQKNDTEENKRLNRRVEISMLP</sequence>
<dbReference type="OrthoDB" id="946517at2"/>
<keyword evidence="2 4" id="KW-0472">Membrane</keyword>
<protein>
    <submittedName>
        <fullName evidence="7">Outer membrane protein OmpA</fullName>
    </submittedName>
</protein>
<dbReference type="AlphaFoldDB" id="A0A1T5BK54"/>
<comment type="subcellular location">
    <subcellularLocation>
        <location evidence="1">Cell outer membrane</location>
    </subcellularLocation>
</comment>
<dbReference type="EMBL" id="FUZA01000001">
    <property type="protein sequence ID" value="SKB47399.1"/>
    <property type="molecule type" value="Genomic_DNA"/>
</dbReference>
<evidence type="ECO:0000313" key="8">
    <source>
        <dbReference type="Proteomes" id="UP000190897"/>
    </source>
</evidence>
<keyword evidence="3" id="KW-0998">Cell outer membrane</keyword>
<dbReference type="InterPro" id="IPR036737">
    <property type="entry name" value="OmpA-like_sf"/>
</dbReference>
<evidence type="ECO:0000256" key="2">
    <source>
        <dbReference type="ARBA" id="ARBA00023136"/>
    </source>
</evidence>
<dbReference type="Gene3D" id="3.30.1330.60">
    <property type="entry name" value="OmpA-like domain"/>
    <property type="match status" value="1"/>
</dbReference>
<dbReference type="Proteomes" id="UP000190897">
    <property type="component" value="Unassembled WGS sequence"/>
</dbReference>
<name>A0A1T5BK54_9BACT</name>
<dbReference type="InterPro" id="IPR008969">
    <property type="entry name" value="CarboxyPept-like_regulatory"/>
</dbReference>
<dbReference type="STRING" id="651661.SAMN05660293_00401"/>
<dbReference type="Pfam" id="PF00691">
    <property type="entry name" value="OmpA"/>
    <property type="match status" value="1"/>
</dbReference>
<gene>
    <name evidence="7" type="ORF">SAMN05660293_00401</name>
</gene>
<dbReference type="PROSITE" id="PS51123">
    <property type="entry name" value="OMPA_2"/>
    <property type="match status" value="1"/>
</dbReference>
<evidence type="ECO:0000256" key="4">
    <source>
        <dbReference type="PROSITE-ProRule" id="PRU00473"/>
    </source>
</evidence>
<organism evidence="7 8">
    <name type="scientific">Dyadobacter psychrophilus</name>
    <dbReference type="NCBI Taxonomy" id="651661"/>
    <lineage>
        <taxon>Bacteria</taxon>
        <taxon>Pseudomonadati</taxon>
        <taxon>Bacteroidota</taxon>
        <taxon>Cytophagia</taxon>
        <taxon>Cytophagales</taxon>
        <taxon>Spirosomataceae</taxon>
        <taxon>Dyadobacter</taxon>
    </lineage>
</organism>
<reference evidence="8" key="1">
    <citation type="submission" date="2017-02" db="EMBL/GenBank/DDBJ databases">
        <authorList>
            <person name="Varghese N."/>
            <person name="Submissions S."/>
        </authorList>
    </citation>
    <scope>NUCLEOTIDE SEQUENCE [LARGE SCALE GENOMIC DNA]</scope>
    <source>
        <strain evidence="8">DSM 22270</strain>
    </source>
</reference>
<dbReference type="RefSeq" id="WP_082212990.1">
    <property type="nucleotide sequence ID" value="NZ_FUZA01000001.1"/>
</dbReference>
<dbReference type="InterPro" id="IPR050330">
    <property type="entry name" value="Bact_OuterMem_StrucFunc"/>
</dbReference>
<evidence type="ECO:0000256" key="3">
    <source>
        <dbReference type="ARBA" id="ARBA00023237"/>
    </source>
</evidence>
<keyword evidence="8" id="KW-1185">Reference proteome</keyword>
<proteinExistence type="predicted"/>
<dbReference type="SUPFAM" id="SSF103088">
    <property type="entry name" value="OmpA-like"/>
    <property type="match status" value="1"/>
</dbReference>
<evidence type="ECO:0000259" key="6">
    <source>
        <dbReference type="PROSITE" id="PS51123"/>
    </source>
</evidence>
<dbReference type="CDD" id="cd07185">
    <property type="entry name" value="OmpA_C-like"/>
    <property type="match status" value="1"/>
</dbReference>
<dbReference type="InterPro" id="IPR006664">
    <property type="entry name" value="OMP_bac"/>
</dbReference>
<dbReference type="PRINTS" id="PR01021">
    <property type="entry name" value="OMPADOMAIN"/>
</dbReference>